<dbReference type="AlphaFoldDB" id="A0A5M8R2N3"/>
<sequence>MYNHNQNFTNMDIKRRNFIQFASLGLTTVLAGFKLRDSGDAEMDSYTKPLSLQMHSGKGKYIFYVDGKKQIVDIVDGEGQLFTPVHSCEITYLAADGKTNLTVHTDEDTQQLRLVPGLSETSFDITGQS</sequence>
<organism evidence="1 2">
    <name type="scientific">Dyadobacter flavalbus</name>
    <dbReference type="NCBI Taxonomy" id="2579942"/>
    <lineage>
        <taxon>Bacteria</taxon>
        <taxon>Pseudomonadati</taxon>
        <taxon>Bacteroidota</taxon>
        <taxon>Cytophagia</taxon>
        <taxon>Cytophagales</taxon>
        <taxon>Spirosomataceae</taxon>
        <taxon>Dyadobacter</taxon>
    </lineage>
</organism>
<accession>A0A5M8R2N3</accession>
<dbReference type="OrthoDB" id="9837486at2"/>
<dbReference type="Proteomes" id="UP000323994">
    <property type="component" value="Unassembled WGS sequence"/>
</dbReference>
<evidence type="ECO:0000313" key="2">
    <source>
        <dbReference type="Proteomes" id="UP000323994"/>
    </source>
</evidence>
<comment type="caution">
    <text evidence="1">The sequence shown here is derived from an EMBL/GenBank/DDBJ whole genome shotgun (WGS) entry which is preliminary data.</text>
</comment>
<evidence type="ECO:0000313" key="1">
    <source>
        <dbReference type="EMBL" id="KAA6441186.1"/>
    </source>
</evidence>
<reference evidence="1 2" key="1">
    <citation type="submission" date="2019-05" db="EMBL/GenBank/DDBJ databases">
        <authorList>
            <person name="Qu J.-H."/>
        </authorList>
    </citation>
    <scope>NUCLEOTIDE SEQUENCE [LARGE SCALE GENOMIC DNA]</scope>
    <source>
        <strain evidence="1 2">NS28</strain>
    </source>
</reference>
<name>A0A5M8R2N3_9BACT</name>
<dbReference type="EMBL" id="VBSN01000022">
    <property type="protein sequence ID" value="KAA6441186.1"/>
    <property type="molecule type" value="Genomic_DNA"/>
</dbReference>
<gene>
    <name evidence="1" type="ORF">FEM33_03430</name>
</gene>
<dbReference type="RefSeq" id="WP_139010711.1">
    <property type="nucleotide sequence ID" value="NZ_VBSN01000022.1"/>
</dbReference>
<protein>
    <submittedName>
        <fullName evidence="1">Uncharacterized protein</fullName>
    </submittedName>
</protein>
<proteinExistence type="predicted"/>
<keyword evidence="2" id="KW-1185">Reference proteome</keyword>